<evidence type="ECO:0000256" key="4">
    <source>
        <dbReference type="ARBA" id="ARBA00022989"/>
    </source>
</evidence>
<dbReference type="Pfam" id="PF13962">
    <property type="entry name" value="PGG"/>
    <property type="match status" value="1"/>
</dbReference>
<feature type="transmembrane region" description="Helical" evidence="7">
    <location>
        <begin position="126"/>
        <end position="144"/>
    </location>
</feature>
<reference evidence="9 10" key="1">
    <citation type="submission" date="2018-02" db="EMBL/GenBank/DDBJ databases">
        <title>Draft genome of wild Prunus yedoensis var. nudiflora.</title>
        <authorList>
            <person name="Baek S."/>
            <person name="Kim J.-H."/>
            <person name="Choi K."/>
            <person name="Kim G.-B."/>
            <person name="Cho A."/>
            <person name="Jang H."/>
            <person name="Shin C.-H."/>
            <person name="Yu H.-J."/>
            <person name="Mun J.-H."/>
        </authorList>
    </citation>
    <scope>NUCLEOTIDE SEQUENCE [LARGE SCALE GENOMIC DNA]</scope>
    <source>
        <strain evidence="10">cv. Jeju island</strain>
        <tissue evidence="9">Leaf</tissue>
    </source>
</reference>
<keyword evidence="10" id="KW-1185">Reference proteome</keyword>
<feature type="transmembrane region" description="Helical" evidence="7">
    <location>
        <begin position="22"/>
        <end position="48"/>
    </location>
</feature>
<feature type="transmembrane region" description="Helical" evidence="7">
    <location>
        <begin position="93"/>
        <end position="114"/>
    </location>
</feature>
<dbReference type="OrthoDB" id="10040922at2759"/>
<evidence type="ECO:0000256" key="3">
    <source>
        <dbReference type="ARBA" id="ARBA00022737"/>
    </source>
</evidence>
<evidence type="ECO:0000256" key="6">
    <source>
        <dbReference type="ARBA" id="ARBA00023136"/>
    </source>
</evidence>
<comment type="caution">
    <text evidence="9">The sequence shown here is derived from an EMBL/GenBank/DDBJ whole genome shotgun (WGS) entry which is preliminary data.</text>
</comment>
<evidence type="ECO:0000256" key="5">
    <source>
        <dbReference type="ARBA" id="ARBA00023043"/>
    </source>
</evidence>
<keyword evidence="3" id="KW-0677">Repeat</keyword>
<keyword evidence="6 7" id="KW-0472">Membrane</keyword>
<accession>A0A315A5Y5</accession>
<proteinExistence type="predicted"/>
<feature type="domain" description="PGG" evidence="8">
    <location>
        <begin position="3"/>
        <end position="86"/>
    </location>
</feature>
<keyword evidence="4 7" id="KW-1133">Transmembrane helix</keyword>
<evidence type="ECO:0000256" key="7">
    <source>
        <dbReference type="SAM" id="Phobius"/>
    </source>
</evidence>
<evidence type="ECO:0000256" key="2">
    <source>
        <dbReference type="ARBA" id="ARBA00022692"/>
    </source>
</evidence>
<protein>
    <submittedName>
        <fullName evidence="9">Ankyrin repeat-containing protein</fullName>
    </submittedName>
</protein>
<keyword evidence="2 7" id="KW-0812">Transmembrane</keyword>
<dbReference type="STRING" id="2094558.A0A315A5Y5"/>
<keyword evidence="5" id="KW-0040">ANK repeat</keyword>
<dbReference type="PANTHER" id="PTHR24186:SF50">
    <property type="entry name" value="ANKYRIN REPEAT-CONTAINING PROTEIN ITN1-LIKE ISOFORM X1"/>
    <property type="match status" value="1"/>
</dbReference>
<evidence type="ECO:0000259" key="8">
    <source>
        <dbReference type="Pfam" id="PF13962"/>
    </source>
</evidence>
<sequence length="157" mass="17197">MLGGYQSEKGLDQGFAILTRNAAFIAFVITNTLAICMSSGSVLLHIVLQFLTKYEQMPGRIVWGLSSMVSALVCMVVAFITGTYAVLGHSSALATAACVLGCFYFFAGYMPVPLLSEDECRIMKKILMRGILVSRFLLILQAMFHPQMSKKHSRESG</sequence>
<organism evidence="9 10">
    <name type="scientific">Prunus yedoensis var. nudiflora</name>
    <dbReference type="NCBI Taxonomy" id="2094558"/>
    <lineage>
        <taxon>Eukaryota</taxon>
        <taxon>Viridiplantae</taxon>
        <taxon>Streptophyta</taxon>
        <taxon>Embryophyta</taxon>
        <taxon>Tracheophyta</taxon>
        <taxon>Spermatophyta</taxon>
        <taxon>Magnoliopsida</taxon>
        <taxon>eudicotyledons</taxon>
        <taxon>Gunneridae</taxon>
        <taxon>Pentapetalae</taxon>
        <taxon>rosids</taxon>
        <taxon>fabids</taxon>
        <taxon>Rosales</taxon>
        <taxon>Rosaceae</taxon>
        <taxon>Amygdaloideae</taxon>
        <taxon>Amygdaleae</taxon>
        <taxon>Prunus</taxon>
    </lineage>
</organism>
<dbReference type="InterPro" id="IPR026961">
    <property type="entry name" value="PGG_dom"/>
</dbReference>
<evidence type="ECO:0000313" key="9">
    <source>
        <dbReference type="EMBL" id="PQQ09596.1"/>
    </source>
</evidence>
<dbReference type="Proteomes" id="UP000250321">
    <property type="component" value="Unassembled WGS sequence"/>
</dbReference>
<evidence type="ECO:0000256" key="1">
    <source>
        <dbReference type="ARBA" id="ARBA00004141"/>
    </source>
</evidence>
<dbReference type="GO" id="GO:0005886">
    <property type="term" value="C:plasma membrane"/>
    <property type="evidence" value="ECO:0007669"/>
    <property type="project" value="TreeGrafter"/>
</dbReference>
<dbReference type="EMBL" id="PJQY01000601">
    <property type="protein sequence ID" value="PQQ09596.1"/>
    <property type="molecule type" value="Genomic_DNA"/>
</dbReference>
<name>A0A315A5Y5_PRUYE</name>
<gene>
    <name evidence="9" type="ORF">Pyn_06838</name>
</gene>
<comment type="subcellular location">
    <subcellularLocation>
        <location evidence="1">Membrane</location>
        <topology evidence="1">Multi-pass membrane protein</topology>
    </subcellularLocation>
</comment>
<feature type="transmembrane region" description="Helical" evidence="7">
    <location>
        <begin position="60"/>
        <end position="87"/>
    </location>
</feature>
<evidence type="ECO:0000313" key="10">
    <source>
        <dbReference type="Proteomes" id="UP000250321"/>
    </source>
</evidence>
<dbReference type="AlphaFoldDB" id="A0A315A5Y5"/>
<dbReference type="PANTHER" id="PTHR24186">
    <property type="entry name" value="PROTEIN PHOSPHATASE 1 REGULATORY SUBUNIT"/>
    <property type="match status" value="1"/>
</dbReference>